<protein>
    <submittedName>
        <fullName evidence="1">Uncharacterized protein</fullName>
    </submittedName>
</protein>
<keyword evidence="2" id="KW-1185">Reference proteome</keyword>
<sequence length="144" mass="15429">MVQVEGLPHINPDPYDHLRTYPCCSKLLVDLWIPISTAGFHLAALPVCPAPLPPGPSGLQLRHRQTDLNSFSGYPPPPSSPRTSHSPLIGGSFSNTQVPGLPVLLFPSGPEFLYTITYCINKPHLSDSFSAESPSACGSEISPI</sequence>
<comment type="caution">
    <text evidence="1">The sequence shown here is derived from an EMBL/GenBank/DDBJ whole genome shotgun (WGS) entry which is preliminary data.</text>
</comment>
<accession>A0ABU7CK04</accession>
<organism evidence="1 2">
    <name type="scientific">Ataeniobius toweri</name>
    <dbReference type="NCBI Taxonomy" id="208326"/>
    <lineage>
        <taxon>Eukaryota</taxon>
        <taxon>Metazoa</taxon>
        <taxon>Chordata</taxon>
        <taxon>Craniata</taxon>
        <taxon>Vertebrata</taxon>
        <taxon>Euteleostomi</taxon>
        <taxon>Actinopterygii</taxon>
        <taxon>Neopterygii</taxon>
        <taxon>Teleostei</taxon>
        <taxon>Neoteleostei</taxon>
        <taxon>Acanthomorphata</taxon>
        <taxon>Ovalentaria</taxon>
        <taxon>Atherinomorphae</taxon>
        <taxon>Cyprinodontiformes</taxon>
        <taxon>Goodeidae</taxon>
        <taxon>Ataeniobius</taxon>
    </lineage>
</organism>
<name>A0ABU7CK04_9TELE</name>
<dbReference type="Proteomes" id="UP001345963">
    <property type="component" value="Unassembled WGS sequence"/>
</dbReference>
<dbReference type="EMBL" id="JAHUTI010093074">
    <property type="protein sequence ID" value="MED6262535.1"/>
    <property type="molecule type" value="Genomic_DNA"/>
</dbReference>
<evidence type="ECO:0000313" key="2">
    <source>
        <dbReference type="Proteomes" id="UP001345963"/>
    </source>
</evidence>
<evidence type="ECO:0000313" key="1">
    <source>
        <dbReference type="EMBL" id="MED6262535.1"/>
    </source>
</evidence>
<reference evidence="1 2" key="1">
    <citation type="submission" date="2021-07" db="EMBL/GenBank/DDBJ databases">
        <authorList>
            <person name="Palmer J.M."/>
        </authorList>
    </citation>
    <scope>NUCLEOTIDE SEQUENCE [LARGE SCALE GENOMIC DNA]</scope>
    <source>
        <strain evidence="1 2">AT_MEX2019</strain>
        <tissue evidence="1">Muscle</tissue>
    </source>
</reference>
<proteinExistence type="predicted"/>
<gene>
    <name evidence="1" type="ORF">ATANTOWER_021300</name>
</gene>